<organism evidence="2 3">
    <name type="scientific">Onychostoma macrolepis</name>
    <dbReference type="NCBI Taxonomy" id="369639"/>
    <lineage>
        <taxon>Eukaryota</taxon>
        <taxon>Metazoa</taxon>
        <taxon>Chordata</taxon>
        <taxon>Craniata</taxon>
        <taxon>Vertebrata</taxon>
        <taxon>Euteleostomi</taxon>
        <taxon>Actinopterygii</taxon>
        <taxon>Neopterygii</taxon>
        <taxon>Teleostei</taxon>
        <taxon>Ostariophysi</taxon>
        <taxon>Cypriniformes</taxon>
        <taxon>Cyprinidae</taxon>
        <taxon>Acrossocheilinae</taxon>
        <taxon>Onychostoma</taxon>
    </lineage>
</organism>
<evidence type="ECO:0000256" key="1">
    <source>
        <dbReference type="SAM" id="MobiDB-lite"/>
    </source>
</evidence>
<protein>
    <submittedName>
        <fullName evidence="2">Uncharacterized protein</fullName>
    </submittedName>
</protein>
<comment type="caution">
    <text evidence="2">The sequence shown here is derived from an EMBL/GenBank/DDBJ whole genome shotgun (WGS) entry which is preliminary data.</text>
</comment>
<gene>
    <name evidence="2" type="ORF">G5714_021468</name>
</gene>
<dbReference type="Proteomes" id="UP000579812">
    <property type="component" value="Unassembled WGS sequence"/>
</dbReference>
<sequence>MFSRVKTNSKRLQPMPTNANRGNPAEGFVASGWRQCYCERAKRDIRKFKIHLYHKIATALSPSLRCFLRKTLNAEEYEEVINTLAATTERLEIEERTSVQQEDPPHLVAKGTEVHSFFSSCVQEEEREDRGNTNESRSRELVLKYMNESTKMTRQLLLNFWQEMSGGLVPVARKLLAIPECWKIN</sequence>
<name>A0A7J6BR19_9TELE</name>
<feature type="region of interest" description="Disordered" evidence="1">
    <location>
        <begin position="1"/>
        <end position="24"/>
    </location>
</feature>
<dbReference type="EMBL" id="JAAMOB010000022">
    <property type="protein sequence ID" value="KAF4097460.1"/>
    <property type="molecule type" value="Genomic_DNA"/>
</dbReference>
<proteinExistence type="predicted"/>
<evidence type="ECO:0000313" key="3">
    <source>
        <dbReference type="Proteomes" id="UP000579812"/>
    </source>
</evidence>
<evidence type="ECO:0000313" key="2">
    <source>
        <dbReference type="EMBL" id="KAF4097460.1"/>
    </source>
</evidence>
<accession>A0A7J6BR19</accession>
<dbReference type="AlphaFoldDB" id="A0A7J6BR19"/>
<reference evidence="2 3" key="1">
    <citation type="submission" date="2020-04" db="EMBL/GenBank/DDBJ databases">
        <title>Chromosome-level genome assembly of a cyprinid fish Onychostoma macrolepis by integration of Nanopore Sequencing, Bionano and Hi-C technology.</title>
        <authorList>
            <person name="Wang D."/>
        </authorList>
    </citation>
    <scope>NUCLEOTIDE SEQUENCE [LARGE SCALE GENOMIC DNA]</scope>
    <source>
        <strain evidence="2">SWU-2019</strain>
        <tissue evidence="2">Muscle</tissue>
    </source>
</reference>
<keyword evidence="3" id="KW-1185">Reference proteome</keyword>